<evidence type="ECO:0000259" key="2">
    <source>
        <dbReference type="Pfam" id="PF19291"/>
    </source>
</evidence>
<feature type="domain" description="Trehalase-like N-terminal" evidence="2">
    <location>
        <begin position="13"/>
        <end position="187"/>
    </location>
</feature>
<proteinExistence type="predicted"/>
<gene>
    <name evidence="3" type="ORF">BZL29_0183</name>
</gene>
<dbReference type="EMBL" id="MVBN01000001">
    <property type="protein sequence ID" value="OOK84371.1"/>
    <property type="molecule type" value="Genomic_DNA"/>
</dbReference>
<feature type="region of interest" description="Disordered" evidence="1">
    <location>
        <begin position="270"/>
        <end position="291"/>
    </location>
</feature>
<keyword evidence="3" id="KW-0378">Hydrolase</keyword>
<protein>
    <submittedName>
        <fullName evidence="3">Putative glycosyl hydrolase</fullName>
    </submittedName>
</protein>
<dbReference type="AlphaFoldDB" id="A0A1V3Y0U5"/>
<dbReference type="Pfam" id="PF19291">
    <property type="entry name" value="TREH_N"/>
    <property type="match status" value="1"/>
</dbReference>
<evidence type="ECO:0000256" key="1">
    <source>
        <dbReference type="SAM" id="MobiDB-lite"/>
    </source>
</evidence>
<sequence length="336" mass="35812">MAELLSPHVLREYALLADGERGIVIGPRGDCCWMCLPRWDSPAVFGSLLGGNGVYAVSPDHPRFVWGGRYELGSLIWRSRWVTTDGIVECREALAFPGDPHTAVVLRRIRALDGPARMRVALDVRAGFGTAPMSGLRCRDGVWTGRSGPHRFRWTGAGDANRTGDGPLQAVVEVIPGSDHDLVLELSDQELPTAVARPNDAWHATESAWAAAVPTISGSLADADAQTAYAVLRGLTSSGGAWWPRPPCRCRNGPSRAVTTTTAIAGSVTSAMPDRLSPPPERTPWSTTPSVSSASVCWPTVPASSRPTASPATWCPKNRAWICRAIPGAPSRPAIG</sequence>
<dbReference type="GO" id="GO:0016787">
    <property type="term" value="F:hydrolase activity"/>
    <property type="evidence" value="ECO:0007669"/>
    <property type="project" value="UniProtKB-KW"/>
</dbReference>
<dbReference type="Proteomes" id="UP000188532">
    <property type="component" value="Unassembled WGS sequence"/>
</dbReference>
<organism evidence="3 4">
    <name type="scientific">Mycobacterium kansasii</name>
    <dbReference type="NCBI Taxonomy" id="1768"/>
    <lineage>
        <taxon>Bacteria</taxon>
        <taxon>Bacillati</taxon>
        <taxon>Actinomycetota</taxon>
        <taxon>Actinomycetes</taxon>
        <taxon>Mycobacteriales</taxon>
        <taxon>Mycobacteriaceae</taxon>
        <taxon>Mycobacterium</taxon>
    </lineage>
</organism>
<accession>A0A1V3Y0U5</accession>
<reference evidence="3 4" key="1">
    <citation type="submission" date="2017-02" db="EMBL/GenBank/DDBJ databases">
        <title>Complete genome sequences of Mycobacterium kansasii strains isolated from rhesus macaques.</title>
        <authorList>
            <person name="Panda A."/>
            <person name="Nagaraj S."/>
            <person name="Zhao X."/>
            <person name="Tettelin H."/>
            <person name="Detolla L.J."/>
        </authorList>
    </citation>
    <scope>NUCLEOTIDE SEQUENCE [LARGE SCALE GENOMIC DNA]</scope>
    <source>
        <strain evidence="3 4">11-3469</strain>
    </source>
</reference>
<comment type="caution">
    <text evidence="3">The sequence shown here is derived from an EMBL/GenBank/DDBJ whole genome shotgun (WGS) entry which is preliminary data.</text>
</comment>
<evidence type="ECO:0000313" key="3">
    <source>
        <dbReference type="EMBL" id="OOK84371.1"/>
    </source>
</evidence>
<name>A0A1V3Y0U5_MYCKA</name>
<evidence type="ECO:0000313" key="4">
    <source>
        <dbReference type="Proteomes" id="UP000188532"/>
    </source>
</evidence>
<dbReference type="InterPro" id="IPR045582">
    <property type="entry name" value="Trehalase-like_N"/>
</dbReference>